<keyword evidence="2" id="KW-1185">Reference proteome</keyword>
<gene>
    <name evidence="1" type="primary">64</name>
    <name evidence="1" type="ORF">SEA_DENISE_64</name>
</gene>
<dbReference type="RefSeq" id="YP_010654847.1">
    <property type="nucleotide sequence ID" value="NC_070816.1"/>
</dbReference>
<evidence type="ECO:0000313" key="1">
    <source>
        <dbReference type="EMBL" id="QFP96679.1"/>
    </source>
</evidence>
<reference evidence="1 2" key="1">
    <citation type="submission" date="2019-09" db="EMBL/GenBank/DDBJ databases">
        <authorList>
            <person name="Silva M.P."/>
            <person name="Gonzalez K."/>
            <person name="Koka A.K."/>
            <person name="Cabrera L."/>
            <person name="Cambron D.A."/>
            <person name="Diaz-Ariza A.M."/>
            <person name="Escobar S.L."/>
            <person name="Gali A.E."/>
            <person name="Garcia A."/>
            <person name="Gonzalez K.S."/>
            <person name="Mejia V.A."/>
            <person name="Morales N.J."/>
            <person name="Puente P.E."/>
            <person name="Ramos S.M."/>
            <person name="Rivera A.M."/>
            <person name="Ruas A.M."/>
            <person name="Ruiz E.O."/>
            <person name="Rustin G.O."/>
            <person name="Santana P.N."/>
            <person name="Alonso A."/>
            <person name="Arias E."/>
            <person name="Boaretto D."/>
            <person name="Casey G.B."/>
            <person name="Fernandez S.D."/>
            <person name="Flores B.C."/>
            <person name="Gonzalez C.A."/>
            <person name="Hernandez L.A."/>
            <person name="Lormand T.I."/>
            <person name="Oro J.D."/>
            <person name="Pineiro L."/>
            <person name="Quintana A.E."/>
            <person name="Solorzano G.E."/>
            <person name="Waikel P.A."/>
            <person name="Dougan K.E."/>
            <person name="Rodriguez-Lanetty M."/>
            <person name="Ball S.L."/>
            <person name="Garlena R.A."/>
            <person name="Russell D.A."/>
            <person name="Pope W.H."/>
            <person name="Jacobs-Sera D."/>
            <person name="Hatfull G.F."/>
        </authorList>
    </citation>
    <scope>NUCLEOTIDE SEQUENCE [LARGE SCALE GENOMIC DNA]</scope>
</reference>
<organism evidence="1 2">
    <name type="scientific">Gordonia phage Denise</name>
    <dbReference type="NCBI Taxonomy" id="2652879"/>
    <lineage>
        <taxon>Viruses</taxon>
        <taxon>Duplodnaviria</taxon>
        <taxon>Heunggongvirae</taxon>
        <taxon>Uroviricota</taxon>
        <taxon>Caudoviricetes</taxon>
        <taxon>Denisevirus</taxon>
        <taxon>Denisevirus denise</taxon>
    </lineage>
</organism>
<dbReference type="EMBL" id="MN428053">
    <property type="protein sequence ID" value="QFP96679.1"/>
    <property type="molecule type" value="Genomic_DNA"/>
</dbReference>
<evidence type="ECO:0000313" key="2">
    <source>
        <dbReference type="Proteomes" id="UP000326737"/>
    </source>
</evidence>
<dbReference type="Proteomes" id="UP000326737">
    <property type="component" value="Segment"/>
</dbReference>
<proteinExistence type="predicted"/>
<protein>
    <submittedName>
        <fullName evidence="1">Uncharacterized protein</fullName>
    </submittedName>
</protein>
<dbReference type="KEGG" id="vg:77930699"/>
<accession>A0A5P8DE76</accession>
<sequence>MTSPSETAIRAAGTALARAEIFDDRVTADTARIQAWAEAMEPHGLDQADALAAVTAHYSAPNADTIRVGDVITAARKVRRERAEREKGEQVAITAAPDRQLGGLPIGGADGTPIWPAYEEHDAITVPCRTCQAQPDEACVNLATQMTRKIPCTTRLSDAVKASRR</sequence>
<name>A0A5P8DE76_9CAUD</name>
<dbReference type="GeneID" id="77930699"/>